<proteinExistence type="predicted"/>
<sequence>MSDQAPPEPGRGPPDPPATGQPLASAVAEAGAGNAPANPGLALYQHNYDEAKKKNEDVARILKMISVEDGTRQDTRILVLKDALGYGKDRATSLRFSALNATKPVDDTSGAVLEITIHHSGVANEREKSEVYSKVLRTLSPDTSLCFNLPAGVVLPPELAKYAPIIHGVTPEAILLNGNTRFKFVVRCASVAALDKVHEAATKIEWKRSPVQVRRRLAFVKNVVELRFVISPDVEYTNDDLWVKLEGVVAKLTSDGHNCSLLQLQQPLTVVQGSYLVARGNYSAIVKFDNDDLFKDKGARLREILPTRIDLRGRLAQVTPLRHDFEAEASCRRCGFVGHVENCAQKPAQRQQVAHNNNHHQRPRAEAQSNVERVSTFTKQRRGDVASPSPPMSPVASKRSKKNASPSGEANNTPRVHATPPQSHTPTASAPYGITVAANPFASLAGDMAETAQEPAQALEDDDAISEVEAQLEQQQEVPPLEPSDLSDLLDRGAEGNKEEHTETSDAEEGGSQSAAKGSVLELALTTPEHTPELTRTRLASPHQFDMDGLPDDWMNRVSDRERKQDAGLYNEITEFDRTPSVPLRIPSPSADPASDHEPEPKQEVDEGSSQGLRRCCCNEGAIVMIEFIIMTWNVNRGFNTPERRRLLFSYLTSLKPPPSAILLQEHNVPPSRKSFIRNEYAQCHHGEAYFSQHCLTLIPSSSLLLGGHRRTRQSLGRRLLVTTFDVQGSTDLVELNNIYAPVQPTERLLFFSSLRFRATLSSHIRFIAGDLNDCPVPAVDRAHQVERPGSHHWPVLMSRLDGVYTDAIRLKHPLSPGTSRPHISKDGRLISGSRIDFVLVQRRHERRIVSASTLYNITRTMSDHRPVTVTFGLRASGVMVEEELCLPQASHFLTRINSSTFKHAEFKEFVTPLLEQALSGDSVADLQRVLSESRVQALELSRRLFRERNALEMMLVARLQDIESRRVMSPFDVIDWTNTHDALTKLIAERARLSRIRAHAPEIAFEERLSRPVHAKLAARSSDTKFENIRLADGELTTDIELALKHTHSHFQQHYLVEAKDPEQVETMRDELLGPIRSARPCDDPLSDARFLRRFSNAHIDILAEPISEAEVLSAIRTTHEGRSPGLSGVPYEMYRACPLLWAPLLTRAYNELVTRGSLTSQQSQANVRLLFKHNKPGAARCDLKSYRPITLRECDYKIFTKVYVARLNRILPEVLPAGQHGFVKGRRPADAALHLRLLIDEVRGRGTEFPTAALLSLDQSSAYDMVEHDWVFAVFEALGAPEPFQRVLRMLYNGETSTARYIVNGFLTEAVRLLCGLGQDDPLSSSVWDVTRCITALAFADDAVVAVAGPDAIDSLDMLARDWRLATNGRLNTDKTVVMPLGATLWDRADLSKLSMLAPDESLPWIGLQFAPDGHNRLGFHDLEQRVDRVILSVRDRWMTHHTRAFYLNRYGISKVLHSLSADIPPSDVSEAIERKLADFVKGGPRRNDYKQLVVFMTRARGGLGVVSIQDVVDSVSVRIWDVLAGGSTAIWGDLARSSIRRALPTFDFAADLWTWRDADAPRELHCRWRAVLSVAERYPAVVDPAKLSLSNLLSLSPLQPGLHDSRAFSEQDERLVKLFSYERTIADIYARAPYPAAPTVPWTPEKNPPGDGSESSKLFQWKRDQVRAWIQVAGDRFIPPQLPPDPVLARRPPVVRVAGAPRARVGGPLEHILPRATPAGMPDQILPLPFVPSRADQWRMLSLDRPYTIARLRRVINHRRLSETERPQALATPRERRHFWVWFNTGPATAREREVHFKLAYHFTPTRKRQFVQRHGTSASCLVQACSLAGVVDQFTHFWHDCPDSSHFWQAARSILCDALGVVSILDLDYTALQIEHGLPRLRARLPTSKKRHIRAFIALALDTLSNRRWDLHRHAKAMSSMDKEMAGLKERLELRLAR</sequence>
<feature type="compositionally biased region" description="Pro residues" evidence="1">
    <location>
        <begin position="1"/>
        <end position="19"/>
    </location>
</feature>
<evidence type="ECO:0000313" key="4">
    <source>
        <dbReference type="Proteomes" id="UP000198372"/>
    </source>
</evidence>
<feature type="compositionally biased region" description="Basic and acidic residues" evidence="1">
    <location>
        <begin position="489"/>
        <end position="504"/>
    </location>
</feature>
<feature type="region of interest" description="Disordered" evidence="1">
    <location>
        <begin position="348"/>
        <end position="431"/>
    </location>
</feature>
<dbReference type="Gene3D" id="3.60.10.10">
    <property type="entry name" value="Endonuclease/exonuclease/phosphatase"/>
    <property type="match status" value="1"/>
</dbReference>
<evidence type="ECO:0000313" key="3">
    <source>
        <dbReference type="EMBL" id="SCV70388.1"/>
    </source>
</evidence>
<name>A0A238FGW4_9BASI</name>
<dbReference type="InterPro" id="IPR000477">
    <property type="entry name" value="RT_dom"/>
</dbReference>
<evidence type="ECO:0000259" key="2">
    <source>
        <dbReference type="PROSITE" id="PS50878"/>
    </source>
</evidence>
<feature type="domain" description="Reverse transcriptase" evidence="2">
    <location>
        <begin position="1153"/>
        <end position="1412"/>
    </location>
</feature>
<protein>
    <submittedName>
        <fullName evidence="3">BQ2448_1782 protein</fullName>
    </submittedName>
</protein>
<keyword evidence="4" id="KW-1185">Reference proteome</keyword>
<dbReference type="Proteomes" id="UP000198372">
    <property type="component" value="Unassembled WGS sequence"/>
</dbReference>
<dbReference type="EMBL" id="FMSP01000005">
    <property type="protein sequence ID" value="SCV70388.1"/>
    <property type="molecule type" value="Genomic_DNA"/>
</dbReference>
<dbReference type="OrthoDB" id="5598377at2759"/>
<feature type="region of interest" description="Disordered" evidence="1">
    <location>
        <begin position="470"/>
        <end position="516"/>
    </location>
</feature>
<dbReference type="CDD" id="cd01650">
    <property type="entry name" value="RT_nLTR_like"/>
    <property type="match status" value="1"/>
</dbReference>
<dbReference type="PANTHER" id="PTHR19446">
    <property type="entry name" value="REVERSE TRANSCRIPTASES"/>
    <property type="match status" value="1"/>
</dbReference>
<reference evidence="4" key="1">
    <citation type="submission" date="2016-09" db="EMBL/GenBank/DDBJ databases">
        <authorList>
            <person name="Jeantristanb JTB J.-T."/>
            <person name="Ricardo R."/>
        </authorList>
    </citation>
    <scope>NUCLEOTIDE SEQUENCE [LARGE SCALE GENOMIC DNA]</scope>
</reference>
<dbReference type="InterPro" id="IPR043502">
    <property type="entry name" value="DNA/RNA_pol_sf"/>
</dbReference>
<organism evidence="3 4">
    <name type="scientific">Microbotryum intermedium</name>
    <dbReference type="NCBI Taxonomy" id="269621"/>
    <lineage>
        <taxon>Eukaryota</taxon>
        <taxon>Fungi</taxon>
        <taxon>Dikarya</taxon>
        <taxon>Basidiomycota</taxon>
        <taxon>Pucciniomycotina</taxon>
        <taxon>Microbotryomycetes</taxon>
        <taxon>Microbotryales</taxon>
        <taxon>Microbotryaceae</taxon>
        <taxon>Microbotryum</taxon>
    </lineage>
</organism>
<feature type="region of interest" description="Disordered" evidence="1">
    <location>
        <begin position="1"/>
        <end position="37"/>
    </location>
</feature>
<accession>A0A238FGW4</accession>
<feature type="compositionally biased region" description="Low complexity" evidence="1">
    <location>
        <begin position="22"/>
        <end position="37"/>
    </location>
</feature>
<feature type="compositionally biased region" description="Low complexity" evidence="1">
    <location>
        <begin position="470"/>
        <end position="487"/>
    </location>
</feature>
<feature type="compositionally biased region" description="Basic and acidic residues" evidence="1">
    <location>
        <begin position="594"/>
        <end position="605"/>
    </location>
</feature>
<dbReference type="Pfam" id="PF00078">
    <property type="entry name" value="RVT_1"/>
    <property type="match status" value="1"/>
</dbReference>
<evidence type="ECO:0000256" key="1">
    <source>
        <dbReference type="SAM" id="MobiDB-lite"/>
    </source>
</evidence>
<dbReference type="InterPro" id="IPR036691">
    <property type="entry name" value="Endo/exonu/phosph_ase_sf"/>
</dbReference>
<dbReference type="PROSITE" id="PS50878">
    <property type="entry name" value="RT_POL"/>
    <property type="match status" value="1"/>
</dbReference>
<feature type="compositionally biased region" description="Polar residues" evidence="1">
    <location>
        <begin position="403"/>
        <end position="428"/>
    </location>
</feature>
<dbReference type="SUPFAM" id="SSF56219">
    <property type="entry name" value="DNase I-like"/>
    <property type="match status" value="1"/>
</dbReference>
<gene>
    <name evidence="3" type="ORF">BQ2448_1782</name>
</gene>
<feature type="compositionally biased region" description="Polar residues" evidence="1">
    <location>
        <begin position="367"/>
        <end position="378"/>
    </location>
</feature>
<feature type="region of interest" description="Disordered" evidence="1">
    <location>
        <begin position="565"/>
        <end position="611"/>
    </location>
</feature>
<dbReference type="SUPFAM" id="SSF56672">
    <property type="entry name" value="DNA/RNA polymerases"/>
    <property type="match status" value="1"/>
</dbReference>